<dbReference type="OrthoDB" id="2359299at2759"/>
<organism evidence="1 2">
    <name type="scientific">Glomus cerebriforme</name>
    <dbReference type="NCBI Taxonomy" id="658196"/>
    <lineage>
        <taxon>Eukaryota</taxon>
        <taxon>Fungi</taxon>
        <taxon>Fungi incertae sedis</taxon>
        <taxon>Mucoromycota</taxon>
        <taxon>Glomeromycotina</taxon>
        <taxon>Glomeromycetes</taxon>
        <taxon>Glomerales</taxon>
        <taxon>Glomeraceae</taxon>
        <taxon>Glomus</taxon>
    </lineage>
</organism>
<keyword evidence="2" id="KW-1185">Reference proteome</keyword>
<gene>
    <name evidence="1" type="ORF">C1645_832248</name>
</gene>
<evidence type="ECO:0000313" key="1">
    <source>
        <dbReference type="EMBL" id="RIA84440.1"/>
    </source>
</evidence>
<evidence type="ECO:0000313" key="2">
    <source>
        <dbReference type="Proteomes" id="UP000265703"/>
    </source>
</evidence>
<reference evidence="1 2" key="1">
    <citation type="submission" date="2018-06" db="EMBL/GenBank/DDBJ databases">
        <title>Comparative genomics reveals the genomic features of Rhizophagus irregularis, R. cerebriforme, R. diaphanum and Gigaspora rosea, and their symbiotic lifestyle signature.</title>
        <authorList>
            <person name="Morin E."/>
            <person name="San Clemente H."/>
            <person name="Chen E.C.H."/>
            <person name="De La Providencia I."/>
            <person name="Hainaut M."/>
            <person name="Kuo A."/>
            <person name="Kohler A."/>
            <person name="Murat C."/>
            <person name="Tang N."/>
            <person name="Roy S."/>
            <person name="Loubradou J."/>
            <person name="Henrissat B."/>
            <person name="Grigoriev I.V."/>
            <person name="Corradi N."/>
            <person name="Roux C."/>
            <person name="Martin F.M."/>
        </authorList>
    </citation>
    <scope>NUCLEOTIDE SEQUENCE [LARGE SCALE GENOMIC DNA]</scope>
    <source>
        <strain evidence="1 2">DAOM 227022</strain>
    </source>
</reference>
<dbReference type="AlphaFoldDB" id="A0A397SDV9"/>
<dbReference type="Proteomes" id="UP000265703">
    <property type="component" value="Unassembled WGS sequence"/>
</dbReference>
<sequence length="244" mass="28241">MKDNPKSSHPQVLVPAHGDNNSCNLQSQSKSTFSFLINQQSTSEMQKEVEIYKELANIQDKYILKLVCYEYYGGDLTHYEEDFFITSTELVTFSEQVVKESISACSFKNIEIECQKIPYNQKVEQDLRQELSSTKVGNSKINKIQDIINNFSKKATNTDNVDYKDSVPNWNEHVTSKTNKTEIQVNFSGTLDYYSNLYREFSSENFDYYGITDETSFPLCKLNHGNKESIKDRYKPGSYFIKCE</sequence>
<proteinExistence type="predicted"/>
<name>A0A397SDV9_9GLOM</name>
<accession>A0A397SDV9</accession>
<dbReference type="EMBL" id="QKYT01000492">
    <property type="protein sequence ID" value="RIA84440.1"/>
    <property type="molecule type" value="Genomic_DNA"/>
</dbReference>
<protein>
    <submittedName>
        <fullName evidence="1">Uncharacterized protein</fullName>
    </submittedName>
</protein>
<comment type="caution">
    <text evidence="1">The sequence shown here is derived from an EMBL/GenBank/DDBJ whole genome shotgun (WGS) entry which is preliminary data.</text>
</comment>